<gene>
    <name evidence="9" type="ORF">Theth_1674</name>
</gene>
<name>F7YVQ6_9THEM</name>
<dbReference type="PANTHER" id="PTHR34933">
    <property type="entry name" value="FLAGELLAR L-RING PROTEIN"/>
    <property type="match status" value="1"/>
</dbReference>
<keyword evidence="8" id="KW-0998">Cell outer membrane</keyword>
<reference evidence="9 10" key="1">
    <citation type="submission" date="2010-11" db="EMBL/GenBank/DDBJ databases">
        <title>The complete genome of Thermotoga thermarum DSM 5069.</title>
        <authorList>
            <consortium name="US DOE Joint Genome Institute (JGI-PGF)"/>
            <person name="Lucas S."/>
            <person name="Copeland A."/>
            <person name="Lapidus A."/>
            <person name="Bruce D."/>
            <person name="Goodwin L."/>
            <person name="Pitluck S."/>
            <person name="Kyrpides N."/>
            <person name="Mavromatis K."/>
            <person name="Ivanova N."/>
            <person name="Zeytun A."/>
            <person name="Brettin T."/>
            <person name="Detter J.C."/>
            <person name="Tapia R."/>
            <person name="Han C."/>
            <person name="Land M."/>
            <person name="Hauser L."/>
            <person name="Markowitz V."/>
            <person name="Cheng J.-F."/>
            <person name="Hugenholtz P."/>
            <person name="Woyke T."/>
            <person name="Wu D."/>
            <person name="Spring S."/>
            <person name="Schroeder M."/>
            <person name="Brambilla E."/>
            <person name="Klenk H.-P."/>
            <person name="Eisen J.A."/>
        </authorList>
    </citation>
    <scope>NUCLEOTIDE SEQUENCE [LARGE SCALE GENOMIC DNA]</scope>
    <source>
        <strain evidence="9 10">DSM 5069</strain>
    </source>
</reference>
<dbReference type="InterPro" id="IPR000527">
    <property type="entry name" value="Flag_Lring"/>
</dbReference>
<evidence type="ECO:0000256" key="7">
    <source>
        <dbReference type="ARBA" id="ARBA00023143"/>
    </source>
</evidence>
<dbReference type="OrthoDB" id="37468at2"/>
<dbReference type="STRING" id="688269.Theth_1674"/>
<dbReference type="GO" id="GO:0009279">
    <property type="term" value="C:cell outer membrane"/>
    <property type="evidence" value="ECO:0007669"/>
    <property type="project" value="UniProtKB-SubCell"/>
</dbReference>
<evidence type="ECO:0000313" key="10">
    <source>
        <dbReference type="Proteomes" id="UP000006804"/>
    </source>
</evidence>
<dbReference type="EMBL" id="CP002351">
    <property type="protein sequence ID" value="AEH51721.1"/>
    <property type="molecule type" value="Genomic_DNA"/>
</dbReference>
<dbReference type="RefSeq" id="WP_013932929.1">
    <property type="nucleotide sequence ID" value="NC_015707.1"/>
</dbReference>
<evidence type="ECO:0000256" key="3">
    <source>
        <dbReference type="ARBA" id="ARBA00004442"/>
    </source>
</evidence>
<comment type="function">
    <text evidence="1">Assembles around the rod to form the L-ring and probably protects the motor/basal body from shearing forces during rotation.</text>
</comment>
<dbReference type="Proteomes" id="UP000006804">
    <property type="component" value="Chromosome"/>
</dbReference>
<evidence type="ECO:0000256" key="4">
    <source>
        <dbReference type="ARBA" id="ARBA00006929"/>
    </source>
</evidence>
<protein>
    <submittedName>
        <fullName evidence="9">Flagellar L-ring protein</fullName>
    </submittedName>
</protein>
<keyword evidence="7" id="KW-0975">Bacterial flagellum</keyword>
<comment type="subcellular location">
    <subcellularLocation>
        <location evidence="2">Bacterial flagellum basal body</location>
    </subcellularLocation>
    <subcellularLocation>
        <location evidence="3">Cell outer membrane</location>
    </subcellularLocation>
</comment>
<keyword evidence="9" id="KW-0282">Flagellum</keyword>
<dbReference type="GO" id="GO:0009427">
    <property type="term" value="C:bacterial-type flagellum basal body, distal rod, L ring"/>
    <property type="evidence" value="ECO:0007669"/>
    <property type="project" value="InterPro"/>
</dbReference>
<keyword evidence="5" id="KW-0732">Signal</keyword>
<accession>F7YVQ6</accession>
<keyword evidence="10" id="KW-1185">Reference proteome</keyword>
<dbReference type="GO" id="GO:0071973">
    <property type="term" value="P:bacterial-type flagellum-dependent cell motility"/>
    <property type="evidence" value="ECO:0007669"/>
    <property type="project" value="InterPro"/>
</dbReference>
<dbReference type="KEGG" id="tta:Theth_1674"/>
<evidence type="ECO:0000313" key="9">
    <source>
        <dbReference type="EMBL" id="AEH51721.1"/>
    </source>
</evidence>
<sequence precursor="true">MRKILILTLTIFLIGVLNATSLWNSSNNSAFKNIFADKKARKIGDIVTIIVRETPTFNSASEYDSLAKALVNFITGAVKGITQFDLSQFIPINPNTMQKHSAKLSNNVSFTISATVVDVQDNKLVFEGSKKIKVQDQLSEIIIRGTARYEDIDANNTIEASKLADSQIWINGRLVFSQKPGQESWLDYVLTVLARFFL</sequence>
<dbReference type="PATRIC" id="fig|688269.3.peg.1721"/>
<evidence type="ECO:0000256" key="6">
    <source>
        <dbReference type="ARBA" id="ARBA00023136"/>
    </source>
</evidence>
<evidence type="ECO:0000256" key="2">
    <source>
        <dbReference type="ARBA" id="ARBA00004117"/>
    </source>
</evidence>
<dbReference type="PANTHER" id="PTHR34933:SF1">
    <property type="entry name" value="FLAGELLAR L-RING PROTEIN"/>
    <property type="match status" value="1"/>
</dbReference>
<keyword evidence="6" id="KW-0472">Membrane</keyword>
<dbReference type="GO" id="GO:0003774">
    <property type="term" value="F:cytoskeletal motor activity"/>
    <property type="evidence" value="ECO:0007669"/>
    <property type="project" value="InterPro"/>
</dbReference>
<proteinExistence type="inferred from homology"/>
<comment type="similarity">
    <text evidence="4">Belongs to the FlgH family.</text>
</comment>
<evidence type="ECO:0000256" key="1">
    <source>
        <dbReference type="ARBA" id="ARBA00002591"/>
    </source>
</evidence>
<dbReference type="Pfam" id="PF02107">
    <property type="entry name" value="FlgH"/>
    <property type="match status" value="1"/>
</dbReference>
<dbReference type="eggNOG" id="COG2063">
    <property type="taxonomic scope" value="Bacteria"/>
</dbReference>
<evidence type="ECO:0000256" key="8">
    <source>
        <dbReference type="ARBA" id="ARBA00023237"/>
    </source>
</evidence>
<keyword evidence="9" id="KW-0966">Cell projection</keyword>
<dbReference type="AlphaFoldDB" id="F7YVQ6"/>
<evidence type="ECO:0000256" key="5">
    <source>
        <dbReference type="ARBA" id="ARBA00022729"/>
    </source>
</evidence>
<keyword evidence="9" id="KW-0969">Cilium</keyword>
<organism evidence="9 10">
    <name type="scientific">Pseudothermotoga thermarum DSM 5069</name>
    <dbReference type="NCBI Taxonomy" id="688269"/>
    <lineage>
        <taxon>Bacteria</taxon>
        <taxon>Thermotogati</taxon>
        <taxon>Thermotogota</taxon>
        <taxon>Thermotogae</taxon>
        <taxon>Thermotogales</taxon>
        <taxon>Thermotogaceae</taxon>
        <taxon>Pseudothermotoga</taxon>
    </lineage>
</organism>
<dbReference type="HOGENOM" id="CLU_069313_2_0_0"/>